<keyword evidence="3" id="KW-1185">Reference proteome</keyword>
<evidence type="ECO:0000313" key="3">
    <source>
        <dbReference type="Proteomes" id="UP000694844"/>
    </source>
</evidence>
<gene>
    <name evidence="4" type="primary">LOC111128362</name>
</gene>
<dbReference type="Gene3D" id="1.20.120.330">
    <property type="entry name" value="Nucleotidyltransferases domain 2"/>
    <property type="match status" value="1"/>
</dbReference>
<dbReference type="PANTHER" id="PTHR46919">
    <property type="entry name" value="ZINC FINGER, C3HC4 TYPE (RING FINGER) FAMILY PROTEIN"/>
    <property type="match status" value="1"/>
</dbReference>
<dbReference type="Gene3D" id="1.10.287.110">
    <property type="entry name" value="DnaJ domain"/>
    <property type="match status" value="1"/>
</dbReference>
<dbReference type="OrthoDB" id="6160218at2759"/>
<evidence type="ECO:0000259" key="2">
    <source>
        <dbReference type="PROSITE" id="PS50910"/>
    </source>
</evidence>
<dbReference type="Proteomes" id="UP000694844">
    <property type="component" value="Chromosome 4"/>
</dbReference>
<dbReference type="PANTHER" id="PTHR46919:SF2">
    <property type="entry name" value="SACSIN"/>
    <property type="match status" value="1"/>
</dbReference>
<name>A0A8B8DQ13_CRAVI</name>
<proteinExistence type="predicted"/>
<dbReference type="PROSITE" id="PS50910">
    <property type="entry name" value="HEPN"/>
    <property type="match status" value="1"/>
</dbReference>
<dbReference type="AlphaFoldDB" id="A0A8B8DQ13"/>
<dbReference type="GeneID" id="111128362"/>
<dbReference type="InterPro" id="IPR036869">
    <property type="entry name" value="J_dom_sf"/>
</dbReference>
<protein>
    <submittedName>
        <fullName evidence="4">Uncharacterized protein LOC111128362</fullName>
    </submittedName>
</protein>
<dbReference type="RefSeq" id="XP_022329654.1">
    <property type="nucleotide sequence ID" value="XM_022473946.1"/>
</dbReference>
<feature type="domain" description="HEPN" evidence="2">
    <location>
        <begin position="114"/>
        <end position="222"/>
    </location>
</feature>
<evidence type="ECO:0000256" key="1">
    <source>
        <dbReference type="SAM" id="MobiDB-lite"/>
    </source>
</evidence>
<organism evidence="3 4">
    <name type="scientific">Crassostrea virginica</name>
    <name type="common">Eastern oyster</name>
    <dbReference type="NCBI Taxonomy" id="6565"/>
    <lineage>
        <taxon>Eukaryota</taxon>
        <taxon>Metazoa</taxon>
        <taxon>Spiralia</taxon>
        <taxon>Lophotrochozoa</taxon>
        <taxon>Mollusca</taxon>
        <taxon>Bivalvia</taxon>
        <taxon>Autobranchia</taxon>
        <taxon>Pteriomorphia</taxon>
        <taxon>Ostreida</taxon>
        <taxon>Ostreoidea</taxon>
        <taxon>Ostreidae</taxon>
        <taxon>Crassostrea</taxon>
    </lineage>
</organism>
<evidence type="ECO:0000313" key="4">
    <source>
        <dbReference type="RefSeq" id="XP_022329654.1"/>
    </source>
</evidence>
<dbReference type="KEGG" id="cvn:111128362"/>
<reference evidence="4" key="1">
    <citation type="submission" date="2025-08" db="UniProtKB">
        <authorList>
            <consortium name="RefSeq"/>
        </authorList>
    </citation>
    <scope>IDENTIFICATION</scope>
    <source>
        <tissue evidence="4">Whole sample</tissue>
    </source>
</reference>
<dbReference type="Pfam" id="PF05168">
    <property type="entry name" value="HEPN"/>
    <property type="match status" value="1"/>
</dbReference>
<accession>A0A8B8DQ13</accession>
<dbReference type="InterPro" id="IPR007842">
    <property type="entry name" value="HEPN_dom"/>
</dbReference>
<feature type="region of interest" description="Disordered" evidence="1">
    <location>
        <begin position="72"/>
        <end position="98"/>
    </location>
</feature>
<feature type="compositionally biased region" description="Polar residues" evidence="1">
    <location>
        <begin position="80"/>
        <end position="91"/>
    </location>
</feature>
<sequence>MRKWHPDKHPNDVTRATEIFQYIRKIILKLEDGENIDVDDQQEPRNTRHPWSDDVFDEFERYFRREQEYERRYHRHHTHTSSPGPRSQTPEDTYHPDRQPFKANAWLDESKYDMRFARESEDTMDDNHKNDFFSWICQVCHQASEKALVAWQYMDDAKRVRRSENLADLAQSLPSEIRRLATELENLTQGVRKMKYPDGTHIPSKAYTRDKADRATEITYKIIEKVDEHLRYK</sequence>
<dbReference type="SUPFAM" id="SSF81593">
    <property type="entry name" value="Nucleotidyltransferase substrate binding subunit/domain"/>
    <property type="match status" value="1"/>
</dbReference>